<keyword evidence="2" id="KW-1185">Reference proteome</keyword>
<evidence type="ECO:0000313" key="2">
    <source>
        <dbReference type="Proteomes" id="UP001595752"/>
    </source>
</evidence>
<protein>
    <submittedName>
        <fullName evidence="1">DUF3921 family protein</fullName>
    </submittedName>
</protein>
<reference evidence="2" key="1">
    <citation type="journal article" date="2019" name="Int. J. Syst. Evol. Microbiol.">
        <title>The Global Catalogue of Microorganisms (GCM) 10K type strain sequencing project: providing services to taxonomists for standard genome sequencing and annotation.</title>
        <authorList>
            <consortium name="The Broad Institute Genomics Platform"/>
            <consortium name="The Broad Institute Genome Sequencing Center for Infectious Disease"/>
            <person name="Wu L."/>
            <person name="Ma J."/>
        </authorList>
    </citation>
    <scope>NUCLEOTIDE SEQUENCE [LARGE SCALE GENOMIC DNA]</scope>
    <source>
        <strain evidence="2">CCUG 61889</strain>
    </source>
</reference>
<name>A0ABV8B1F6_9BACI</name>
<organism evidence="1 2">
    <name type="scientific">Bacillus songklensis</name>
    <dbReference type="NCBI Taxonomy" id="1069116"/>
    <lineage>
        <taxon>Bacteria</taxon>
        <taxon>Bacillati</taxon>
        <taxon>Bacillota</taxon>
        <taxon>Bacilli</taxon>
        <taxon>Bacillales</taxon>
        <taxon>Bacillaceae</taxon>
        <taxon>Bacillus</taxon>
    </lineage>
</organism>
<dbReference type="RefSeq" id="WP_377915270.1">
    <property type="nucleotide sequence ID" value="NZ_JBHRZT010000052.1"/>
</dbReference>
<sequence length="65" mass="7371">MTKGQVDFSMIHHALQQSYQHLLMSADEVSAATLHELEQAREDLQSALSCATNIDKKYLTYTRTT</sequence>
<dbReference type="InterPro" id="IPR025036">
    <property type="entry name" value="DUF3921"/>
</dbReference>
<comment type="caution">
    <text evidence="1">The sequence shown here is derived from an EMBL/GenBank/DDBJ whole genome shotgun (WGS) entry which is preliminary data.</text>
</comment>
<gene>
    <name evidence="1" type="ORF">ACFOU2_11690</name>
</gene>
<dbReference type="EMBL" id="JBHRZT010000052">
    <property type="protein sequence ID" value="MFC3884118.1"/>
    <property type="molecule type" value="Genomic_DNA"/>
</dbReference>
<dbReference type="Pfam" id="PF13060">
    <property type="entry name" value="DUF3921"/>
    <property type="match status" value="1"/>
</dbReference>
<evidence type="ECO:0000313" key="1">
    <source>
        <dbReference type="EMBL" id="MFC3884118.1"/>
    </source>
</evidence>
<accession>A0ABV8B1F6</accession>
<dbReference type="Proteomes" id="UP001595752">
    <property type="component" value="Unassembled WGS sequence"/>
</dbReference>
<proteinExistence type="predicted"/>